<keyword evidence="4" id="KW-1185">Reference proteome</keyword>
<feature type="region of interest" description="Disordered" evidence="2">
    <location>
        <begin position="27"/>
        <end position="87"/>
    </location>
</feature>
<protein>
    <recommendedName>
        <fullName evidence="5">Class F sortase</fullName>
    </recommendedName>
</protein>
<dbReference type="InterPro" id="IPR023365">
    <property type="entry name" value="Sortase_dom-sf"/>
</dbReference>
<dbReference type="InterPro" id="IPR005754">
    <property type="entry name" value="Sortase"/>
</dbReference>
<organism evidence="3 4">
    <name type="scientific">Streptomyces djakartensis</name>
    <dbReference type="NCBI Taxonomy" id="68193"/>
    <lineage>
        <taxon>Bacteria</taxon>
        <taxon>Bacillati</taxon>
        <taxon>Actinomycetota</taxon>
        <taxon>Actinomycetes</taxon>
        <taxon>Kitasatosporales</taxon>
        <taxon>Streptomycetaceae</taxon>
        <taxon>Streptomyces</taxon>
    </lineage>
</organism>
<dbReference type="SUPFAM" id="SSF63817">
    <property type="entry name" value="Sortase"/>
    <property type="match status" value="1"/>
</dbReference>
<gene>
    <name evidence="3" type="ORF">GCM10010384_12760</name>
</gene>
<dbReference type="InterPro" id="IPR042001">
    <property type="entry name" value="Sortase_F"/>
</dbReference>
<accession>A0ABQ2ZDA3</accession>
<evidence type="ECO:0000313" key="3">
    <source>
        <dbReference type="EMBL" id="GGY09557.1"/>
    </source>
</evidence>
<dbReference type="Gene3D" id="2.40.260.10">
    <property type="entry name" value="Sortase"/>
    <property type="match status" value="1"/>
</dbReference>
<feature type="compositionally biased region" description="Low complexity" evidence="2">
    <location>
        <begin position="204"/>
        <end position="219"/>
    </location>
</feature>
<feature type="region of interest" description="Disordered" evidence="2">
    <location>
        <begin position="128"/>
        <end position="219"/>
    </location>
</feature>
<dbReference type="CDD" id="cd05829">
    <property type="entry name" value="Sortase_F"/>
    <property type="match status" value="1"/>
</dbReference>
<comment type="caution">
    <text evidence="3">The sequence shown here is derived from an EMBL/GenBank/DDBJ whole genome shotgun (WGS) entry which is preliminary data.</text>
</comment>
<dbReference type="NCBIfam" id="NF033748">
    <property type="entry name" value="class_F_sortase"/>
    <property type="match status" value="1"/>
</dbReference>
<evidence type="ECO:0000313" key="4">
    <source>
        <dbReference type="Proteomes" id="UP000653308"/>
    </source>
</evidence>
<dbReference type="EMBL" id="BMWE01000003">
    <property type="protein sequence ID" value="GGY09557.1"/>
    <property type="molecule type" value="Genomic_DNA"/>
</dbReference>
<proteinExistence type="predicted"/>
<feature type="compositionally biased region" description="Low complexity" evidence="2">
    <location>
        <begin position="65"/>
        <end position="83"/>
    </location>
</feature>
<dbReference type="Proteomes" id="UP000653308">
    <property type="component" value="Unassembled WGS sequence"/>
</dbReference>
<evidence type="ECO:0008006" key="5">
    <source>
        <dbReference type="Google" id="ProtNLM"/>
    </source>
</evidence>
<reference evidence="4" key="1">
    <citation type="journal article" date="2019" name="Int. J. Syst. Evol. Microbiol.">
        <title>The Global Catalogue of Microorganisms (GCM) 10K type strain sequencing project: providing services to taxonomists for standard genome sequencing and annotation.</title>
        <authorList>
            <consortium name="The Broad Institute Genomics Platform"/>
            <consortium name="The Broad Institute Genome Sequencing Center for Infectious Disease"/>
            <person name="Wu L."/>
            <person name="Ma J."/>
        </authorList>
    </citation>
    <scope>NUCLEOTIDE SEQUENCE [LARGE SCALE GENOMIC DNA]</scope>
    <source>
        <strain evidence="4">JCM 4957</strain>
    </source>
</reference>
<evidence type="ECO:0000256" key="1">
    <source>
        <dbReference type="ARBA" id="ARBA00022801"/>
    </source>
</evidence>
<dbReference type="Pfam" id="PF04203">
    <property type="entry name" value="Sortase"/>
    <property type="match status" value="1"/>
</dbReference>
<name>A0ABQ2ZDA3_9ACTN</name>
<evidence type="ECO:0000256" key="2">
    <source>
        <dbReference type="SAM" id="MobiDB-lite"/>
    </source>
</evidence>
<keyword evidence="1" id="KW-0378">Hydrolase</keyword>
<feature type="compositionally biased region" description="Low complexity" evidence="2">
    <location>
        <begin position="129"/>
        <end position="183"/>
    </location>
</feature>
<sequence length="366" mass="37742">MVRQGPDRVSAGAPVVRRVAGARVPGVPGVRRGAGSGTDTAAGVRRGAGSGTVPAAGVRRGAGSGTVPAAGVRRGAGAGRVTASKARRRRFRRPWYRTRAYRLTRTIVVAGSLLAAVVCWDRGGEPGRAATALPPSPAAGAAALPGGSTGAPARPSPSHATGPHTGTPTAPTSRTAATTARGPETPGSRPSKPPPVAGPEANDAAAPTARSPRPLPPSRATRLLIPHLSLDAPVEDLGLDRDHRLTAPPENEPELVGWYRHGAPPGGQGTAVAVGHLDTDRGPAVFAGLTELEPGSIVQVRRADARTAVYTVDRIKKYEKANFPSQEVYGARDRPELRLITCTGTYDRRKGYSGNLVVFAHLTGTQ</sequence>